<keyword evidence="1" id="KW-1133">Transmembrane helix</keyword>
<reference evidence="2 3" key="1">
    <citation type="submission" date="2016-11" db="EMBL/GenBank/DDBJ databases">
        <authorList>
            <person name="Jaros S."/>
            <person name="Januszkiewicz K."/>
            <person name="Wedrychowicz H."/>
        </authorList>
    </citation>
    <scope>NUCLEOTIDE SEQUENCE [LARGE SCALE GENOMIC DNA]</scope>
    <source>
        <strain evidence="2 3">DSM 17477</strain>
    </source>
</reference>
<evidence type="ECO:0000256" key="1">
    <source>
        <dbReference type="SAM" id="Phobius"/>
    </source>
</evidence>
<organism evidence="2 3">
    <name type="scientific">Dethiosulfatibacter aminovorans DSM 17477</name>
    <dbReference type="NCBI Taxonomy" id="1121476"/>
    <lineage>
        <taxon>Bacteria</taxon>
        <taxon>Bacillati</taxon>
        <taxon>Bacillota</taxon>
        <taxon>Tissierellia</taxon>
        <taxon>Dethiosulfatibacter</taxon>
    </lineage>
</organism>
<dbReference type="AlphaFoldDB" id="A0A1M6FZE6"/>
<dbReference type="Proteomes" id="UP000184052">
    <property type="component" value="Unassembled WGS sequence"/>
</dbReference>
<proteinExistence type="predicted"/>
<protein>
    <submittedName>
        <fullName evidence="2">Uncharacterized protein</fullName>
    </submittedName>
</protein>
<accession>A0A1M6FZE6</accession>
<evidence type="ECO:0000313" key="3">
    <source>
        <dbReference type="Proteomes" id="UP000184052"/>
    </source>
</evidence>
<feature type="transmembrane region" description="Helical" evidence="1">
    <location>
        <begin position="6"/>
        <end position="22"/>
    </location>
</feature>
<dbReference type="OrthoDB" id="37447at2"/>
<feature type="transmembrane region" description="Helical" evidence="1">
    <location>
        <begin position="67"/>
        <end position="87"/>
    </location>
</feature>
<keyword evidence="3" id="KW-1185">Reference proteome</keyword>
<dbReference type="InterPro" id="IPR035168">
    <property type="entry name" value="DUF5317"/>
</dbReference>
<keyword evidence="1" id="KW-0812">Transmembrane</keyword>
<gene>
    <name evidence="2" type="ORF">SAMN02745751_01597</name>
</gene>
<dbReference type="RefSeq" id="WP_073049054.1">
    <property type="nucleotide sequence ID" value="NZ_FQZL01000009.1"/>
</dbReference>
<feature type="transmembrane region" description="Helical" evidence="1">
    <location>
        <begin position="94"/>
        <end position="111"/>
    </location>
</feature>
<evidence type="ECO:0000313" key="2">
    <source>
        <dbReference type="EMBL" id="SHJ03012.1"/>
    </source>
</evidence>
<dbReference type="STRING" id="1121476.SAMN02745751_01597"/>
<name>A0A1M6FZE6_9FIRM</name>
<keyword evidence="1" id="KW-0472">Membrane</keyword>
<dbReference type="Pfam" id="PF17248">
    <property type="entry name" value="DUF5317"/>
    <property type="match status" value="1"/>
</dbReference>
<feature type="transmembrane region" description="Helical" evidence="1">
    <location>
        <begin position="34"/>
        <end position="52"/>
    </location>
</feature>
<dbReference type="EMBL" id="FQZL01000009">
    <property type="protein sequence ID" value="SHJ03012.1"/>
    <property type="molecule type" value="Genomic_DNA"/>
</dbReference>
<sequence length="196" mass="22441">MSHEVLITLILSMAIALAGKQYDLKKISKVKIKGLALFPASFFLQYLSMFIVERYGATTAGLLVLEHFKWIHLLSYQLLLIGVVLNIKKRYMKILFIGTMLNFIVILFNGMQMPVRIPPEYAKAWENHIYLISGKDLVHTVMTEDTRFSYLGDIIMLKKPYPFNKTISIGDIFLLLGYGKFMLEESKITIKSPGAR</sequence>